<keyword evidence="1" id="KW-0614">Plasmid</keyword>
<sequence length="122" mass="13409">MQNHGSHAVTLVIDQALDGFQRHTDKVLKQDKKALEAAYKAKDEAAYKDLQAKVGLGIDRLDAISDRWTVLGLVEGMTANEVAIAIEAMLVLQARARLGLGLNAHQLRDLAEGQWFKEMEAA</sequence>
<protein>
    <submittedName>
        <fullName evidence="1">Uncharacterized protein</fullName>
    </submittedName>
</protein>
<dbReference type="AlphaFoldDB" id="A0A1B2EZR1"/>
<evidence type="ECO:0000313" key="1">
    <source>
        <dbReference type="EMBL" id="ANY85461.1"/>
    </source>
</evidence>
<accession>A0A1B2EZR1</accession>
<reference evidence="1" key="1">
    <citation type="submission" date="2016-07" db="EMBL/GenBank/DDBJ databases">
        <title>Microvirga ossetica sp. nov. a new species of rhizobia isolated from root nodules of the legume species Vicia alpestris Steven originated from North Ossetia region in the Caucasus.</title>
        <authorList>
            <person name="Safronova V.I."/>
            <person name="Kuznetsova I.G."/>
            <person name="Sazanova A.L."/>
            <person name="Belimov A."/>
            <person name="Andronov E."/>
            <person name="Osledkin Y.S."/>
            <person name="Onishchuk O.P."/>
            <person name="Kurchak O.N."/>
            <person name="Shaposhnikov A.I."/>
            <person name="Willems A."/>
            <person name="Tikhonovich I.A."/>
        </authorList>
    </citation>
    <scope>NUCLEOTIDE SEQUENCE [LARGE SCALE GENOMIC DNA]</scope>
    <source>
        <strain evidence="1">V5/3M</strain>
        <plasmid evidence="1">unnamed5</plasmid>
    </source>
</reference>
<name>A0A1B2EZR1_9HYPH</name>
<dbReference type="RefSeq" id="WP_099516233.1">
    <property type="nucleotide sequence ID" value="NZ_CP016621.1"/>
</dbReference>
<geneLocation type="plasmid" evidence="1">
    <name>unnamed5</name>
</geneLocation>
<dbReference type="KEGG" id="moc:BB934_45415"/>
<organism evidence="1">
    <name type="scientific">Microvirga ossetica</name>
    <dbReference type="NCBI Taxonomy" id="1882682"/>
    <lineage>
        <taxon>Bacteria</taxon>
        <taxon>Pseudomonadati</taxon>
        <taxon>Pseudomonadota</taxon>
        <taxon>Alphaproteobacteria</taxon>
        <taxon>Hyphomicrobiales</taxon>
        <taxon>Methylobacteriaceae</taxon>
        <taxon>Microvirga</taxon>
    </lineage>
</organism>
<proteinExistence type="predicted"/>
<dbReference type="EMBL" id="CP016621">
    <property type="protein sequence ID" value="ANY85461.1"/>
    <property type="molecule type" value="Genomic_DNA"/>
</dbReference>
<gene>
    <name evidence="1" type="ORF">BB934_45415</name>
</gene>